<evidence type="ECO:0000313" key="2">
    <source>
        <dbReference type="EMBL" id="KAJ7038027.1"/>
    </source>
</evidence>
<evidence type="ECO:0000313" key="3">
    <source>
        <dbReference type="Proteomes" id="UP001218188"/>
    </source>
</evidence>
<dbReference type="Gene3D" id="3.20.20.140">
    <property type="entry name" value="Metal-dependent hydrolases"/>
    <property type="match status" value="1"/>
</dbReference>
<evidence type="ECO:0000256" key="1">
    <source>
        <dbReference type="ARBA" id="ARBA00006676"/>
    </source>
</evidence>
<sequence length="290" mass="33286">MPDARDGFFGYSEEKNSNSIYIDESSGSISGRQEPLQKKLRQRSLATSHFHLFTLARGAARGVSLGGERNRDHIRASPTVQSFQSCLELRDKYILKSRQRLGDDPRHYDKTGRHFPGLEPTASPCILKQTNTAVVSSDQFPEEHPFTFEIDHKGVIRVYDIASPDDQKTPVYEIPNIREYFVDLDYDLGVISDRPTKSFAFRRLKYLASKFAMYSLLNELSDMKQVPHRCAESTNFLAQPQDVVIFRDDAALTLEQVFKSLKLTAYDLSIDALDMRSHSSFHRFDRFNFK</sequence>
<dbReference type="Gene3D" id="4.10.800.20">
    <property type="match status" value="1"/>
</dbReference>
<dbReference type="InterPro" id="IPR006329">
    <property type="entry name" value="AMPD"/>
</dbReference>
<accession>A0AAD6T2I7</accession>
<dbReference type="Proteomes" id="UP001218188">
    <property type="component" value="Unassembled WGS sequence"/>
</dbReference>
<dbReference type="EMBL" id="JARJCM010000034">
    <property type="protein sequence ID" value="KAJ7038027.1"/>
    <property type="molecule type" value="Genomic_DNA"/>
</dbReference>
<keyword evidence="3" id="KW-1185">Reference proteome</keyword>
<dbReference type="PANTHER" id="PTHR11359:SF0">
    <property type="entry name" value="AMP DEAMINASE"/>
    <property type="match status" value="1"/>
</dbReference>
<reference evidence="2" key="1">
    <citation type="submission" date="2023-03" db="EMBL/GenBank/DDBJ databases">
        <title>Massive genome expansion in bonnet fungi (Mycena s.s.) driven by repeated elements and novel gene families across ecological guilds.</title>
        <authorList>
            <consortium name="Lawrence Berkeley National Laboratory"/>
            <person name="Harder C.B."/>
            <person name="Miyauchi S."/>
            <person name="Viragh M."/>
            <person name="Kuo A."/>
            <person name="Thoen E."/>
            <person name="Andreopoulos B."/>
            <person name="Lu D."/>
            <person name="Skrede I."/>
            <person name="Drula E."/>
            <person name="Henrissat B."/>
            <person name="Morin E."/>
            <person name="Kohler A."/>
            <person name="Barry K."/>
            <person name="LaButti K."/>
            <person name="Morin E."/>
            <person name="Salamov A."/>
            <person name="Lipzen A."/>
            <person name="Mereny Z."/>
            <person name="Hegedus B."/>
            <person name="Baldrian P."/>
            <person name="Stursova M."/>
            <person name="Weitz H."/>
            <person name="Taylor A."/>
            <person name="Grigoriev I.V."/>
            <person name="Nagy L.G."/>
            <person name="Martin F."/>
            <person name="Kauserud H."/>
        </authorList>
    </citation>
    <scope>NUCLEOTIDE SEQUENCE</scope>
    <source>
        <strain evidence="2">CBHHK200</strain>
    </source>
</reference>
<dbReference type="GO" id="GO:0046033">
    <property type="term" value="P:AMP metabolic process"/>
    <property type="evidence" value="ECO:0007669"/>
    <property type="project" value="TreeGrafter"/>
</dbReference>
<dbReference type="AlphaFoldDB" id="A0AAD6T2I7"/>
<comment type="caution">
    <text evidence="2">The sequence shown here is derived from an EMBL/GenBank/DDBJ whole genome shotgun (WGS) entry which is preliminary data.</text>
</comment>
<proteinExistence type="inferred from homology"/>
<protein>
    <submittedName>
        <fullName evidence="2">Uncharacterized protein</fullName>
    </submittedName>
</protein>
<gene>
    <name evidence="2" type="ORF">C8F04DRAFT_1232323</name>
</gene>
<dbReference type="InterPro" id="IPR032466">
    <property type="entry name" value="Metal_Hydrolase"/>
</dbReference>
<dbReference type="GO" id="GO:0005829">
    <property type="term" value="C:cytosol"/>
    <property type="evidence" value="ECO:0007669"/>
    <property type="project" value="TreeGrafter"/>
</dbReference>
<dbReference type="SUPFAM" id="SSF51556">
    <property type="entry name" value="Metallo-dependent hydrolases"/>
    <property type="match status" value="1"/>
</dbReference>
<comment type="similarity">
    <text evidence="1">Belongs to the metallo-dependent hydrolases superfamily. Adenosine and AMP deaminases family.</text>
</comment>
<dbReference type="PANTHER" id="PTHR11359">
    <property type="entry name" value="AMP DEAMINASE"/>
    <property type="match status" value="1"/>
</dbReference>
<organism evidence="2 3">
    <name type="scientific">Mycena alexandri</name>
    <dbReference type="NCBI Taxonomy" id="1745969"/>
    <lineage>
        <taxon>Eukaryota</taxon>
        <taxon>Fungi</taxon>
        <taxon>Dikarya</taxon>
        <taxon>Basidiomycota</taxon>
        <taxon>Agaricomycotina</taxon>
        <taxon>Agaricomycetes</taxon>
        <taxon>Agaricomycetidae</taxon>
        <taxon>Agaricales</taxon>
        <taxon>Marasmiineae</taxon>
        <taxon>Mycenaceae</taxon>
        <taxon>Mycena</taxon>
    </lineage>
</organism>
<name>A0AAD6T2I7_9AGAR</name>
<dbReference type="Pfam" id="PF19326">
    <property type="entry name" value="AMP_deaminase"/>
    <property type="match status" value="2"/>
</dbReference>
<dbReference type="GO" id="GO:0003876">
    <property type="term" value="F:AMP deaminase activity"/>
    <property type="evidence" value="ECO:0007669"/>
    <property type="project" value="InterPro"/>
</dbReference>
<dbReference type="GO" id="GO:0032264">
    <property type="term" value="P:IMP salvage"/>
    <property type="evidence" value="ECO:0007669"/>
    <property type="project" value="InterPro"/>
</dbReference>